<evidence type="ECO:0000313" key="6">
    <source>
        <dbReference type="Ensembl" id="ENSATEP00000062030.2"/>
    </source>
</evidence>
<reference evidence="6" key="3">
    <citation type="submission" date="2025-09" db="UniProtKB">
        <authorList>
            <consortium name="Ensembl"/>
        </authorList>
    </citation>
    <scope>IDENTIFICATION</scope>
</reference>
<protein>
    <recommendedName>
        <fullName evidence="3">Mini-chromosome maintenance complex-binding protein</fullName>
    </recommendedName>
</protein>
<dbReference type="InterPro" id="IPR019140">
    <property type="entry name" value="MCM_complex-bd"/>
</dbReference>
<dbReference type="GO" id="GO:0005634">
    <property type="term" value="C:nucleus"/>
    <property type="evidence" value="ECO:0007669"/>
    <property type="project" value="UniProtKB-SubCell"/>
</dbReference>
<evidence type="ECO:0000256" key="5">
    <source>
        <dbReference type="SAM" id="MobiDB-lite"/>
    </source>
</evidence>
<proteinExistence type="inferred from homology"/>
<dbReference type="Pfam" id="PF09739">
    <property type="entry name" value="MCM_bind"/>
    <property type="match status" value="1"/>
</dbReference>
<dbReference type="PANTHER" id="PTHR13489">
    <property type="entry name" value="MINI-CHROMOSOME MAINTENANCE COMPLEX-BINDING PROTEIN"/>
    <property type="match status" value="1"/>
</dbReference>
<feature type="compositionally biased region" description="Basic and acidic residues" evidence="5">
    <location>
        <begin position="201"/>
        <end position="210"/>
    </location>
</feature>
<reference evidence="6" key="2">
    <citation type="submission" date="2025-08" db="UniProtKB">
        <authorList>
            <consortium name="Ensembl"/>
        </authorList>
    </citation>
    <scope>IDENTIFICATION</scope>
</reference>
<keyword evidence="7" id="KW-1185">Reference proteome</keyword>
<dbReference type="Proteomes" id="UP000265040">
    <property type="component" value="Chromosome 15"/>
</dbReference>
<dbReference type="GO" id="GO:0003682">
    <property type="term" value="F:chromatin binding"/>
    <property type="evidence" value="ECO:0007669"/>
    <property type="project" value="TreeGrafter"/>
</dbReference>
<sequence>MMPSTQDWINNPLGVVEGMFAASQNNPNSAWEAKAVEFFKDKLKEKDAHTWVPSLNDVPLHYLKPNSLVKFRCLIQDMFDPEFYMGVYETVDPSTKAKVLRCGKYKDVTECGVDFNSRNTVTAERQTFYCVPIPGESPWVKEISSSSRVVPSTSYVPSRHKRSYEEDDDVDDMDTQPQKQREPHSALPLSAGPHSPTEQHSNGDCKRQETEAPSSQATSASHLDLNFPLPGEKGPSCLVKVYDDWDSFKLNDTLEVFGILSFPYECMETAEEQRVHSPPASLVPRLHMIHAKSLPHNNPLLPSATLEDNSAFLSSTLSEMVSVREELLAYFTHVLLGDALAAEYLVLHLISSVYARRDVLPLGKFTLNLSGCPTVASYTERLYQIIQHLVPSSYYLGMSLQNMNQMRLVPKKDYVANRLVSGALQLARNTSLFLDETQLEQGQLDTTGVRNVTALGNLISWQKVDYDFNYHQMEFPCNINVLIASEGRSLLPSDCQIHLQSQVAPDHMDEYLSSIHVHQQTSSQLNKFRMYMSVARLLDYSISDEMTKSVEDDFVDMRKDDPQSISAEDLHRMLIVARLLSLSLGQTSLSRDSWLRAKHIEMLRRSRMEQHKCVNGNEP</sequence>
<keyword evidence="4" id="KW-0539">Nucleus</keyword>
<comment type="subcellular location">
    <subcellularLocation>
        <location evidence="1">Nucleus</location>
    </subcellularLocation>
</comment>
<name>A0A7N6BD96_ANATE</name>
<feature type="region of interest" description="Disordered" evidence="5">
    <location>
        <begin position="150"/>
        <end position="223"/>
    </location>
</feature>
<evidence type="ECO:0000256" key="4">
    <source>
        <dbReference type="ARBA" id="ARBA00023242"/>
    </source>
</evidence>
<evidence type="ECO:0000256" key="1">
    <source>
        <dbReference type="ARBA" id="ARBA00004123"/>
    </source>
</evidence>
<dbReference type="PANTHER" id="PTHR13489:SF0">
    <property type="entry name" value="MINI-CHROMOSOME MAINTENANCE COMPLEX-BINDING PROTEIN"/>
    <property type="match status" value="1"/>
</dbReference>
<evidence type="ECO:0000256" key="2">
    <source>
        <dbReference type="ARBA" id="ARBA00007925"/>
    </source>
</evidence>
<comment type="similarity">
    <text evidence="2">Belongs to the MCMBP family.</text>
</comment>
<feature type="compositionally biased region" description="Acidic residues" evidence="5">
    <location>
        <begin position="165"/>
        <end position="174"/>
    </location>
</feature>
<feature type="compositionally biased region" description="Polar residues" evidence="5">
    <location>
        <begin position="211"/>
        <end position="221"/>
    </location>
</feature>
<accession>A0A7N6BD96</accession>
<dbReference type="Ensembl" id="ENSATET00000066069.2">
    <property type="protein sequence ID" value="ENSATEP00000062030.2"/>
    <property type="gene ID" value="ENSATEG00000012123.3"/>
</dbReference>
<dbReference type="GO" id="GO:0006261">
    <property type="term" value="P:DNA-templated DNA replication"/>
    <property type="evidence" value="ECO:0007669"/>
    <property type="project" value="TreeGrafter"/>
</dbReference>
<dbReference type="AlphaFoldDB" id="A0A7N6BD96"/>
<evidence type="ECO:0000256" key="3">
    <source>
        <dbReference type="ARBA" id="ARBA00015405"/>
    </source>
</evidence>
<organism evidence="6 7">
    <name type="scientific">Anabas testudineus</name>
    <name type="common">Climbing perch</name>
    <name type="synonym">Anthias testudineus</name>
    <dbReference type="NCBI Taxonomy" id="64144"/>
    <lineage>
        <taxon>Eukaryota</taxon>
        <taxon>Metazoa</taxon>
        <taxon>Chordata</taxon>
        <taxon>Craniata</taxon>
        <taxon>Vertebrata</taxon>
        <taxon>Euteleostomi</taxon>
        <taxon>Actinopterygii</taxon>
        <taxon>Neopterygii</taxon>
        <taxon>Teleostei</taxon>
        <taxon>Neoteleostei</taxon>
        <taxon>Acanthomorphata</taxon>
        <taxon>Anabantaria</taxon>
        <taxon>Anabantiformes</taxon>
        <taxon>Anabantoidei</taxon>
        <taxon>Anabantidae</taxon>
        <taxon>Anabas</taxon>
    </lineage>
</organism>
<dbReference type="GeneTree" id="ENSGT00390000017265"/>
<evidence type="ECO:0000313" key="7">
    <source>
        <dbReference type="Proteomes" id="UP000265040"/>
    </source>
</evidence>
<reference evidence="6" key="1">
    <citation type="submission" date="2021-04" db="EMBL/GenBank/DDBJ databases">
        <authorList>
            <consortium name="Wellcome Sanger Institute Data Sharing"/>
        </authorList>
    </citation>
    <scope>NUCLEOTIDE SEQUENCE [LARGE SCALE GENOMIC DNA]</scope>
</reference>
<gene>
    <name evidence="6" type="primary">MCMBP</name>
</gene>